<dbReference type="AlphaFoldDB" id="A0A918HQ87"/>
<dbReference type="Proteomes" id="UP000646776">
    <property type="component" value="Unassembled WGS sequence"/>
</dbReference>
<dbReference type="Pfam" id="PF09250">
    <property type="entry name" value="Prim-Pol"/>
    <property type="match status" value="1"/>
</dbReference>
<feature type="domain" description="DNA primase/polymerase bifunctional N-terminal" evidence="1">
    <location>
        <begin position="2"/>
        <end position="145"/>
    </location>
</feature>
<keyword evidence="3" id="KW-1185">Reference proteome</keyword>
<sequence>MGVGISTGPAELLVVDLDCHADTPPSEPSEVLPAFSVPEDLLKAVRNGLDAFRILSQALDGEDFTDGERTLAVRTPSGGMHLYFRTPRQTTWRCSTGGNLKGVALGWQLDVRAHGGYIIAPGTQVAAGIYEAVGSCRQPARLPGWLAGALEQTGHLLAARPPAQTRSRVPNRARMATTSPATTSAWAAKVAATALSDVADCASISEGSGWNTKVNRAAYTLGGLVAAGFITNQAGAEAALLEAALYARPERAQQARSIIQSGLVAGQRQPLTPKDR</sequence>
<reference evidence="2" key="2">
    <citation type="submission" date="2020-09" db="EMBL/GenBank/DDBJ databases">
        <authorList>
            <person name="Sun Q."/>
            <person name="Ohkuma M."/>
        </authorList>
    </citation>
    <scope>NUCLEOTIDE SEQUENCE</scope>
    <source>
        <strain evidence="2">JCM 4125</strain>
    </source>
</reference>
<organism evidence="2 3">
    <name type="scientific">Streptomyces phaeofaciens</name>
    <dbReference type="NCBI Taxonomy" id="68254"/>
    <lineage>
        <taxon>Bacteria</taxon>
        <taxon>Bacillati</taxon>
        <taxon>Actinomycetota</taxon>
        <taxon>Actinomycetes</taxon>
        <taxon>Kitasatosporales</taxon>
        <taxon>Streptomycetaceae</taxon>
        <taxon>Streptomyces</taxon>
    </lineage>
</organism>
<evidence type="ECO:0000313" key="2">
    <source>
        <dbReference type="EMBL" id="GGT94301.1"/>
    </source>
</evidence>
<evidence type="ECO:0000259" key="1">
    <source>
        <dbReference type="Pfam" id="PF09250"/>
    </source>
</evidence>
<protein>
    <recommendedName>
        <fullName evidence="1">DNA primase/polymerase bifunctional N-terminal domain-containing protein</fullName>
    </recommendedName>
</protein>
<reference evidence="2" key="1">
    <citation type="journal article" date="2014" name="Int. J. Syst. Evol. Microbiol.">
        <title>Complete genome sequence of Corynebacterium casei LMG S-19264T (=DSM 44701T), isolated from a smear-ripened cheese.</title>
        <authorList>
            <consortium name="US DOE Joint Genome Institute (JGI-PGF)"/>
            <person name="Walter F."/>
            <person name="Albersmeier A."/>
            <person name="Kalinowski J."/>
            <person name="Ruckert C."/>
        </authorList>
    </citation>
    <scope>NUCLEOTIDE SEQUENCE</scope>
    <source>
        <strain evidence="2">JCM 4125</strain>
    </source>
</reference>
<dbReference type="CDD" id="cd04859">
    <property type="entry name" value="Prim_Pol"/>
    <property type="match status" value="1"/>
</dbReference>
<comment type="caution">
    <text evidence="2">The sequence shown here is derived from an EMBL/GenBank/DDBJ whole genome shotgun (WGS) entry which is preliminary data.</text>
</comment>
<dbReference type="SUPFAM" id="SSF56747">
    <property type="entry name" value="Prim-pol domain"/>
    <property type="match status" value="1"/>
</dbReference>
<proteinExistence type="predicted"/>
<dbReference type="EMBL" id="BMSA01000045">
    <property type="protein sequence ID" value="GGT94301.1"/>
    <property type="molecule type" value="Genomic_DNA"/>
</dbReference>
<gene>
    <name evidence="2" type="ORF">GCM10010226_85100</name>
</gene>
<accession>A0A918HQ87</accession>
<name>A0A918HQ87_9ACTN</name>
<evidence type="ECO:0000313" key="3">
    <source>
        <dbReference type="Proteomes" id="UP000646776"/>
    </source>
</evidence>
<dbReference type="InterPro" id="IPR015330">
    <property type="entry name" value="DNA_primase/pol_bifunc_N"/>
</dbReference>